<keyword evidence="2" id="KW-0812">Transmembrane</keyword>
<dbReference type="AlphaFoldDB" id="A0A101CLD8"/>
<evidence type="ECO:0000259" key="3">
    <source>
        <dbReference type="Pfam" id="PF02397"/>
    </source>
</evidence>
<name>A0A101CLD8_9FLAO</name>
<evidence type="ECO:0000313" key="4">
    <source>
        <dbReference type="EMBL" id="KUJ58352.1"/>
    </source>
</evidence>
<feature type="transmembrane region" description="Helical" evidence="2">
    <location>
        <begin position="130"/>
        <end position="156"/>
    </location>
</feature>
<dbReference type="PANTHER" id="PTHR30576:SF0">
    <property type="entry name" value="UNDECAPRENYL-PHOSPHATE N-ACETYLGALACTOSAMINYL 1-PHOSPHATE TRANSFERASE-RELATED"/>
    <property type="match status" value="1"/>
</dbReference>
<sequence length="311" mass="36554">MKIINPNGRYLFINISDISIKLFEDSQFLKKNKVLFYNTETDKRSIIYLIDKLKIKNIIIETSSINHISEKLTNDLVNSRYRNVKVYDVQDFYEKVNKRIPLLKFDSNEYFADNIFSIGMFNNDRIFKRFFDILLSILLLPIAIPLILAGCILIFIDSPGNVFFTQTRSGKNSCRFKIYKLRTMKSIHSGDFTKENDDRLLKVGKFLRKTKIDELPQIFNVLKGDMSLIGPRPERPEFVEDSIKENAYFDLRHLVKPGLTGWAQVHLPKATPVDNLKKLEYDLYYIKYYNFKLDLFILLKTVKVVFTMNSH</sequence>
<evidence type="ECO:0000256" key="1">
    <source>
        <dbReference type="ARBA" id="ARBA00006464"/>
    </source>
</evidence>
<dbReference type="InterPro" id="IPR003362">
    <property type="entry name" value="Bact_transf"/>
</dbReference>
<dbReference type="Proteomes" id="UP000054388">
    <property type="component" value="Unassembled WGS sequence"/>
</dbReference>
<dbReference type="RefSeq" id="WP_059135407.1">
    <property type="nucleotide sequence ID" value="NZ_LMAI01000001.1"/>
</dbReference>
<proteinExistence type="inferred from homology"/>
<dbReference type="EMBL" id="LMAI01000001">
    <property type="protein sequence ID" value="KUJ58352.1"/>
    <property type="molecule type" value="Genomic_DNA"/>
</dbReference>
<keyword evidence="4" id="KW-0808">Transferase</keyword>
<evidence type="ECO:0000313" key="5">
    <source>
        <dbReference type="Proteomes" id="UP000054388"/>
    </source>
</evidence>
<dbReference type="Pfam" id="PF02397">
    <property type="entry name" value="Bac_transf"/>
    <property type="match status" value="1"/>
</dbReference>
<evidence type="ECO:0000256" key="2">
    <source>
        <dbReference type="SAM" id="Phobius"/>
    </source>
</evidence>
<comment type="similarity">
    <text evidence="1">Belongs to the bacterial sugar transferase family.</text>
</comment>
<dbReference type="GO" id="GO:0016780">
    <property type="term" value="F:phosphotransferase activity, for other substituted phosphate groups"/>
    <property type="evidence" value="ECO:0007669"/>
    <property type="project" value="TreeGrafter"/>
</dbReference>
<dbReference type="PANTHER" id="PTHR30576">
    <property type="entry name" value="COLANIC BIOSYNTHESIS UDP-GLUCOSE LIPID CARRIER TRANSFERASE"/>
    <property type="match status" value="1"/>
</dbReference>
<comment type="caution">
    <text evidence="4">The sequence shown here is derived from an EMBL/GenBank/DDBJ whole genome shotgun (WGS) entry which is preliminary data.</text>
</comment>
<gene>
    <name evidence="4" type="ORF">AR686_00250</name>
</gene>
<accession>A0A101CLD8</accession>
<organism evidence="4 5">
    <name type="scientific">Chryseobacterium aquaticum subsp. greenlandense</name>
    <dbReference type="NCBI Taxonomy" id="345663"/>
    <lineage>
        <taxon>Bacteria</taxon>
        <taxon>Pseudomonadati</taxon>
        <taxon>Bacteroidota</taxon>
        <taxon>Flavobacteriia</taxon>
        <taxon>Flavobacteriales</taxon>
        <taxon>Weeksellaceae</taxon>
        <taxon>Chryseobacterium group</taxon>
        <taxon>Chryseobacterium</taxon>
    </lineage>
</organism>
<feature type="domain" description="Bacterial sugar transferase" evidence="3">
    <location>
        <begin position="128"/>
        <end position="306"/>
    </location>
</feature>
<keyword evidence="2" id="KW-0472">Membrane</keyword>
<keyword evidence="2" id="KW-1133">Transmembrane helix</keyword>
<reference evidence="4 5" key="1">
    <citation type="submission" date="2015-10" db="EMBL/GenBank/DDBJ databases">
        <title>Genome sequence of Chryseobacterium greenlandense.</title>
        <authorList>
            <person name="Newman J."/>
            <person name="Fischer K."/>
            <person name="Miller J."/>
        </authorList>
    </citation>
    <scope>NUCLEOTIDE SEQUENCE [LARGE SCALE GENOMIC DNA]</scope>
    <source>
        <strain evidence="4 5">UMB34</strain>
    </source>
</reference>
<protein>
    <submittedName>
        <fullName evidence="4">Sugar transferase</fullName>
    </submittedName>
</protein>